<proteinExistence type="predicted"/>
<evidence type="ECO:0000256" key="4">
    <source>
        <dbReference type="ARBA" id="ARBA00022989"/>
    </source>
</evidence>
<comment type="caution">
    <text evidence="5">The sequence shown here is derived from an EMBL/GenBank/DDBJ whole genome shotgun (WGS) entry which is preliminary data.</text>
</comment>
<keyword evidence="3" id="KW-0732">Signal</keyword>
<evidence type="ECO:0000256" key="1">
    <source>
        <dbReference type="ARBA" id="ARBA00004479"/>
    </source>
</evidence>
<name>A0A443SCK7_9ACAR</name>
<keyword evidence="2" id="KW-0812">Transmembrane</keyword>
<comment type="subcellular location">
    <subcellularLocation>
        <location evidence="1">Membrane</location>
        <topology evidence="1">Single-pass type I membrane protein</topology>
    </subcellularLocation>
</comment>
<dbReference type="PANTHER" id="PTHR13055:SF12">
    <property type="entry name" value="LD40707P"/>
    <property type="match status" value="1"/>
</dbReference>
<dbReference type="InterPro" id="IPR031152">
    <property type="entry name" value="PLXDC"/>
</dbReference>
<dbReference type="AlphaFoldDB" id="A0A443SCK7"/>
<dbReference type="GO" id="GO:0016020">
    <property type="term" value="C:membrane"/>
    <property type="evidence" value="ECO:0007669"/>
    <property type="project" value="UniProtKB-SubCell"/>
</dbReference>
<dbReference type="PANTHER" id="PTHR13055">
    <property type="entry name" value="TUMOR ENDOTHELIAL MARKER 7 RELATED"/>
    <property type="match status" value="1"/>
</dbReference>
<evidence type="ECO:0000256" key="3">
    <source>
        <dbReference type="ARBA" id="ARBA00022729"/>
    </source>
</evidence>
<evidence type="ECO:0000313" key="5">
    <source>
        <dbReference type="EMBL" id="RWS25165.1"/>
    </source>
</evidence>
<gene>
    <name evidence="5" type="ORF">B4U80_09091</name>
</gene>
<protein>
    <submittedName>
        <fullName evidence="5">Plexin domain-containing protein 2-like protein</fullName>
    </submittedName>
</protein>
<keyword evidence="4" id="KW-0472">Membrane</keyword>
<accession>A0A443SCK7</accession>
<keyword evidence="6" id="KW-1185">Reference proteome</keyword>
<organism evidence="5 6">
    <name type="scientific">Leptotrombidium deliense</name>
    <dbReference type="NCBI Taxonomy" id="299467"/>
    <lineage>
        <taxon>Eukaryota</taxon>
        <taxon>Metazoa</taxon>
        <taxon>Ecdysozoa</taxon>
        <taxon>Arthropoda</taxon>
        <taxon>Chelicerata</taxon>
        <taxon>Arachnida</taxon>
        <taxon>Acari</taxon>
        <taxon>Acariformes</taxon>
        <taxon>Trombidiformes</taxon>
        <taxon>Prostigmata</taxon>
        <taxon>Anystina</taxon>
        <taxon>Parasitengona</taxon>
        <taxon>Trombiculoidea</taxon>
        <taxon>Trombiculidae</taxon>
        <taxon>Leptotrombidium</taxon>
    </lineage>
</organism>
<dbReference type="EMBL" id="NCKV01003997">
    <property type="protein sequence ID" value="RWS25165.1"/>
    <property type="molecule type" value="Genomic_DNA"/>
</dbReference>
<dbReference type="VEuPathDB" id="VectorBase:LDEU006875"/>
<dbReference type="Proteomes" id="UP000288716">
    <property type="component" value="Unassembled WGS sequence"/>
</dbReference>
<reference evidence="5 6" key="1">
    <citation type="journal article" date="2018" name="Gigascience">
        <title>Genomes of trombidid mites reveal novel predicted allergens and laterally-transferred genes associated with secondary metabolism.</title>
        <authorList>
            <person name="Dong X."/>
            <person name="Chaisiri K."/>
            <person name="Xia D."/>
            <person name="Armstrong S.D."/>
            <person name="Fang Y."/>
            <person name="Donnelly M.J."/>
            <person name="Kadowaki T."/>
            <person name="McGarry J.W."/>
            <person name="Darby A.C."/>
            <person name="Makepeace B.L."/>
        </authorList>
    </citation>
    <scope>NUCLEOTIDE SEQUENCE [LARGE SCALE GENOMIC DNA]</scope>
    <source>
        <strain evidence="5">UoL-UT</strain>
    </source>
</reference>
<evidence type="ECO:0000256" key="2">
    <source>
        <dbReference type="ARBA" id="ARBA00022692"/>
    </source>
</evidence>
<keyword evidence="4" id="KW-1133">Transmembrane helix</keyword>
<sequence>MNESLSNSRRKAVPLTLNFTFPYYGHPLKVVYITSGGFIFVGDTLHRWLAASQYIAPLMANFDTSLSNSSHVQYFTNETHFVVQWLNVQLGEQNTKESFSFQATLLKSGKIVFVYKNIPFSVKMISNSTHPLRLGISDAYIIEDIFKRKTIMEYDRIYLDQNRVTNYTAAILTPQRFCNTFKDCGSCFKVITNFNCKWCESVKRCSDGFDRYRQQWFESKCQEQNYTCPKRDAYRAYNGFNFIKHLITSFIHIFQ</sequence>
<dbReference type="OrthoDB" id="6285106at2759"/>
<evidence type="ECO:0000313" key="6">
    <source>
        <dbReference type="Proteomes" id="UP000288716"/>
    </source>
</evidence>